<proteinExistence type="predicted"/>
<dbReference type="PANTHER" id="PTHR48475:SF2">
    <property type="entry name" value="RIBONUCLEASE H"/>
    <property type="match status" value="1"/>
</dbReference>
<dbReference type="AlphaFoldDB" id="A0A7J0FIQ8"/>
<name>A0A7J0FIQ8_9ERIC</name>
<accession>A0A7J0FIQ8</accession>
<dbReference type="OrthoDB" id="1690717at2759"/>
<sequence>MMISLVEVVHKWVIQPAWLWCRTCSLDPFKRAGDYLAKDLRIAANQNEVKAMSTKIKDFEIRQIPREENKKVDAFANLDSAYDFILDRSVHLEFLPNSSIDITKTVCQAIADLKWMDESLPSDTLQAQRIPYRLARFCLLHGTLYKRSFLGPLMRCLQLEESDYILREIHEGISKNHTEMAPMTNPWPFTQWGIDIFEPLPQAPLQRKLLIVAIDY</sequence>
<protein>
    <submittedName>
        <fullName evidence="1">Uncharacterized protein</fullName>
    </submittedName>
</protein>
<dbReference type="PANTHER" id="PTHR48475">
    <property type="entry name" value="RIBONUCLEASE H"/>
    <property type="match status" value="1"/>
</dbReference>
<dbReference type="Proteomes" id="UP000585474">
    <property type="component" value="Unassembled WGS sequence"/>
</dbReference>
<evidence type="ECO:0000313" key="2">
    <source>
        <dbReference type="Proteomes" id="UP000585474"/>
    </source>
</evidence>
<reference evidence="1 2" key="1">
    <citation type="submission" date="2019-07" db="EMBL/GenBank/DDBJ databases">
        <title>De Novo Assembly of kiwifruit Actinidia rufa.</title>
        <authorList>
            <person name="Sugita-Konishi S."/>
            <person name="Sato K."/>
            <person name="Mori E."/>
            <person name="Abe Y."/>
            <person name="Kisaki G."/>
            <person name="Hamano K."/>
            <person name="Suezawa K."/>
            <person name="Otani M."/>
            <person name="Fukuda T."/>
            <person name="Manabe T."/>
            <person name="Gomi K."/>
            <person name="Tabuchi M."/>
            <person name="Akimitsu K."/>
            <person name="Kataoka I."/>
        </authorList>
    </citation>
    <scope>NUCLEOTIDE SEQUENCE [LARGE SCALE GENOMIC DNA]</scope>
    <source>
        <strain evidence="2">cv. Fuchu</strain>
    </source>
</reference>
<comment type="caution">
    <text evidence="1">The sequence shown here is derived from an EMBL/GenBank/DDBJ whole genome shotgun (WGS) entry which is preliminary data.</text>
</comment>
<gene>
    <name evidence="1" type="ORF">Acr_12g0003380</name>
</gene>
<dbReference type="EMBL" id="BJWL01000012">
    <property type="protein sequence ID" value="GFY97797.1"/>
    <property type="molecule type" value="Genomic_DNA"/>
</dbReference>
<organism evidence="1 2">
    <name type="scientific">Actinidia rufa</name>
    <dbReference type="NCBI Taxonomy" id="165716"/>
    <lineage>
        <taxon>Eukaryota</taxon>
        <taxon>Viridiplantae</taxon>
        <taxon>Streptophyta</taxon>
        <taxon>Embryophyta</taxon>
        <taxon>Tracheophyta</taxon>
        <taxon>Spermatophyta</taxon>
        <taxon>Magnoliopsida</taxon>
        <taxon>eudicotyledons</taxon>
        <taxon>Gunneridae</taxon>
        <taxon>Pentapetalae</taxon>
        <taxon>asterids</taxon>
        <taxon>Ericales</taxon>
        <taxon>Actinidiaceae</taxon>
        <taxon>Actinidia</taxon>
    </lineage>
</organism>
<evidence type="ECO:0000313" key="1">
    <source>
        <dbReference type="EMBL" id="GFY97797.1"/>
    </source>
</evidence>
<keyword evidence="2" id="KW-1185">Reference proteome</keyword>